<evidence type="ECO:0000256" key="2">
    <source>
        <dbReference type="ARBA" id="ARBA00022884"/>
    </source>
</evidence>
<keyword evidence="1 3" id="KW-0963">Cytoplasm</keyword>
<dbReference type="SUPFAM" id="SSF74982">
    <property type="entry name" value="Small protein B (SmpB)"/>
    <property type="match status" value="1"/>
</dbReference>
<protein>
    <recommendedName>
        <fullName evidence="3">SsrA-binding protein</fullName>
    </recommendedName>
    <alternativeName>
        <fullName evidence="3">Small protein B</fullName>
    </alternativeName>
</protein>
<dbReference type="EMBL" id="JBHSPF010000007">
    <property type="protein sequence ID" value="MFC5627542.1"/>
    <property type="molecule type" value="Genomic_DNA"/>
</dbReference>
<evidence type="ECO:0000256" key="3">
    <source>
        <dbReference type="HAMAP-Rule" id="MF_00023"/>
    </source>
</evidence>
<comment type="subcellular location">
    <subcellularLocation>
        <location evidence="3">Cytoplasm</location>
    </subcellularLocation>
    <text evidence="3">The tmRNA-SmpB complex associates with stalled 70S ribosomes.</text>
</comment>
<comment type="similarity">
    <text evidence="3">Belongs to the SmpB family.</text>
</comment>
<dbReference type="HAMAP" id="MF_00023">
    <property type="entry name" value="SmpB"/>
    <property type="match status" value="1"/>
</dbReference>
<accession>A0ABW0U457</accession>
<dbReference type="CDD" id="cd09294">
    <property type="entry name" value="SmpB"/>
    <property type="match status" value="1"/>
</dbReference>
<evidence type="ECO:0000256" key="1">
    <source>
        <dbReference type="ARBA" id="ARBA00022490"/>
    </source>
</evidence>
<evidence type="ECO:0000313" key="5">
    <source>
        <dbReference type="Proteomes" id="UP001596143"/>
    </source>
</evidence>
<dbReference type="Pfam" id="PF01668">
    <property type="entry name" value="SmpB"/>
    <property type="match status" value="1"/>
</dbReference>
<dbReference type="PROSITE" id="PS01317">
    <property type="entry name" value="SSRP"/>
    <property type="match status" value="1"/>
</dbReference>
<dbReference type="NCBIfam" id="TIGR00086">
    <property type="entry name" value="smpB"/>
    <property type="match status" value="1"/>
</dbReference>
<name>A0ABW0U457_9BACI</name>
<sequence>MAKTEGRVLAQNKKARHDYFIEETIEAGMVLKGTEIKSVRAGRINLKDSFARIENGEVFLHNAHIAPYEQGNQFNHDPLRTRKLLLNKHEINKWIGKTQQAGYSLIPLKVYLKNGVAKVLLGLAKGKKKYDKREAIKQKDIKREMDRAIRRSMKGE</sequence>
<dbReference type="InterPro" id="IPR023620">
    <property type="entry name" value="SmpB"/>
</dbReference>
<gene>
    <name evidence="3 4" type="primary">smpB</name>
    <name evidence="4" type="ORF">ACFPTR_01345</name>
</gene>
<evidence type="ECO:0000313" key="4">
    <source>
        <dbReference type="EMBL" id="MFC5627542.1"/>
    </source>
</evidence>
<dbReference type="InterPro" id="IPR020081">
    <property type="entry name" value="SsrA-bd_prot_CS"/>
</dbReference>
<reference evidence="5" key="1">
    <citation type="journal article" date="2019" name="Int. J. Syst. Evol. Microbiol.">
        <title>The Global Catalogue of Microorganisms (GCM) 10K type strain sequencing project: providing services to taxonomists for standard genome sequencing and annotation.</title>
        <authorList>
            <consortium name="The Broad Institute Genomics Platform"/>
            <consortium name="The Broad Institute Genome Sequencing Center for Infectious Disease"/>
            <person name="Wu L."/>
            <person name="Ma J."/>
        </authorList>
    </citation>
    <scope>NUCLEOTIDE SEQUENCE [LARGE SCALE GENOMIC DNA]</scope>
    <source>
        <strain evidence="5">CGMCC 1.15790</strain>
    </source>
</reference>
<organism evidence="4 5">
    <name type="scientific">Aliibacillus thermotolerans</name>
    <dbReference type="NCBI Taxonomy" id="1834418"/>
    <lineage>
        <taxon>Bacteria</taxon>
        <taxon>Bacillati</taxon>
        <taxon>Bacillota</taxon>
        <taxon>Bacilli</taxon>
        <taxon>Bacillales</taxon>
        <taxon>Bacillaceae</taxon>
        <taxon>Aliibacillus</taxon>
    </lineage>
</organism>
<dbReference type="PANTHER" id="PTHR30308:SF2">
    <property type="entry name" value="SSRA-BINDING PROTEIN"/>
    <property type="match status" value="1"/>
</dbReference>
<keyword evidence="2 3" id="KW-0694">RNA-binding</keyword>
<dbReference type="InterPro" id="IPR000037">
    <property type="entry name" value="SsrA-bd_prot"/>
</dbReference>
<proteinExistence type="inferred from homology"/>
<dbReference type="Gene3D" id="2.40.280.10">
    <property type="match status" value="1"/>
</dbReference>
<dbReference type="PANTHER" id="PTHR30308">
    <property type="entry name" value="TMRNA-BINDING COMPONENT OF TRANS-TRANSLATION TAGGING COMPLEX"/>
    <property type="match status" value="1"/>
</dbReference>
<dbReference type="NCBIfam" id="NF003843">
    <property type="entry name" value="PRK05422.1"/>
    <property type="match status" value="1"/>
</dbReference>
<dbReference type="RefSeq" id="WP_270895584.1">
    <property type="nucleotide sequence ID" value="NZ_JBHSPF010000007.1"/>
</dbReference>
<dbReference type="Proteomes" id="UP001596143">
    <property type="component" value="Unassembled WGS sequence"/>
</dbReference>
<keyword evidence="5" id="KW-1185">Reference proteome</keyword>
<comment type="function">
    <text evidence="3">Required for rescue of stalled ribosomes mediated by trans-translation. Binds to transfer-messenger RNA (tmRNA), required for stable association of tmRNA with ribosomes. tmRNA and SmpB together mimic tRNA shape, replacing the anticodon stem-loop with SmpB. tmRNA is encoded by the ssrA gene; the 2 termini fold to resemble tRNA(Ala) and it encodes a 'tag peptide', a short internal open reading frame. During trans-translation Ala-aminoacylated tmRNA acts like a tRNA, entering the A-site of stalled ribosomes, displacing the stalled mRNA. The ribosome then switches to translate the ORF on the tmRNA; the nascent peptide is terminated with the 'tag peptide' encoded by the tmRNA and targeted for degradation. The ribosome is freed to recommence translation, which seems to be the essential function of trans-translation.</text>
</comment>
<comment type="caution">
    <text evidence="4">The sequence shown here is derived from an EMBL/GenBank/DDBJ whole genome shotgun (WGS) entry which is preliminary data.</text>
</comment>